<evidence type="ECO:0000259" key="5">
    <source>
        <dbReference type="PROSITE" id="PS50835"/>
    </source>
</evidence>
<feature type="chain" id="PRO_5028832759" evidence="4">
    <location>
        <begin position="19"/>
        <end position="277"/>
    </location>
</feature>
<name>A0A6J2MB33_9CHIR</name>
<proteinExistence type="predicted"/>
<dbReference type="Pfam" id="PF17736">
    <property type="entry name" value="Ig_C17orf99"/>
    <property type="match status" value="2"/>
</dbReference>
<organism evidence="6 7">
    <name type="scientific">Phyllostomus discolor</name>
    <name type="common">pale spear-nosed bat</name>
    <dbReference type="NCBI Taxonomy" id="89673"/>
    <lineage>
        <taxon>Eukaryota</taxon>
        <taxon>Metazoa</taxon>
        <taxon>Chordata</taxon>
        <taxon>Craniata</taxon>
        <taxon>Vertebrata</taxon>
        <taxon>Euteleostomi</taxon>
        <taxon>Mammalia</taxon>
        <taxon>Eutheria</taxon>
        <taxon>Laurasiatheria</taxon>
        <taxon>Chiroptera</taxon>
        <taxon>Yangochiroptera</taxon>
        <taxon>Phyllostomidae</taxon>
        <taxon>Phyllostominae</taxon>
        <taxon>Phyllostomus</taxon>
    </lineage>
</organism>
<dbReference type="Proteomes" id="UP000504628">
    <property type="component" value="Chromosome 8"/>
</dbReference>
<feature type="domain" description="Ig-like" evidence="5">
    <location>
        <begin position="27"/>
        <end position="116"/>
    </location>
</feature>
<dbReference type="InterPro" id="IPR007110">
    <property type="entry name" value="Ig-like_dom"/>
</dbReference>
<keyword evidence="2" id="KW-0325">Glycoprotein</keyword>
<dbReference type="InParanoid" id="A0A6J2MB33"/>
<keyword evidence="6" id="KW-1185">Reference proteome</keyword>
<dbReference type="InterPro" id="IPR036179">
    <property type="entry name" value="Ig-like_dom_sf"/>
</dbReference>
<dbReference type="RefSeq" id="XP_028377282.2">
    <property type="nucleotide sequence ID" value="XM_028521481.2"/>
</dbReference>
<evidence type="ECO:0000313" key="6">
    <source>
        <dbReference type="Proteomes" id="UP000504628"/>
    </source>
</evidence>
<accession>A0A6J2MB33</accession>
<dbReference type="InterPro" id="IPR040878">
    <property type="entry name" value="IL-40-like_Ig"/>
</dbReference>
<evidence type="ECO:0000313" key="7">
    <source>
        <dbReference type="RefSeq" id="XP_028377282.2"/>
    </source>
</evidence>
<evidence type="ECO:0000256" key="3">
    <source>
        <dbReference type="SAM" id="MobiDB-lite"/>
    </source>
</evidence>
<keyword evidence="1 4" id="KW-0732">Signal</keyword>
<evidence type="ECO:0000256" key="1">
    <source>
        <dbReference type="ARBA" id="ARBA00022729"/>
    </source>
</evidence>
<evidence type="ECO:0000256" key="4">
    <source>
        <dbReference type="SAM" id="SignalP"/>
    </source>
</evidence>
<dbReference type="InterPro" id="IPR013783">
    <property type="entry name" value="Ig-like_fold"/>
</dbReference>
<sequence length="277" mass="30134">MRLLLLLCAAALAPGCFSLEQETEVLPEVSIAYSVLEVFPRGRRVLITCHVPNLPPPITYSLWGSRDIQVAKKVVNTRDPASFTVNVTLKSRPDLLTYTCQGATPWGTQVASAKLQLYWELWAEPVSQLKADFTLLDGGADPRVQVSCQASSGSPPITYHLVRKDGHVHMQQTPHPGQPANFSFPLTQASYWYQCQAKNDISAQSSPFTLVPPGQLPKGPTFVLAASLTSITAITSGMLGWTAWNRRTHHSDGEPSTSLDSRSPGVLQGRCQGRAGL</sequence>
<dbReference type="KEGG" id="pdic:114503899"/>
<dbReference type="Gene3D" id="2.60.40.10">
    <property type="entry name" value="Immunoglobulins"/>
    <property type="match status" value="1"/>
</dbReference>
<feature type="signal peptide" evidence="4">
    <location>
        <begin position="1"/>
        <end position="18"/>
    </location>
</feature>
<dbReference type="PROSITE" id="PS50835">
    <property type="entry name" value="IG_LIKE"/>
    <property type="match status" value="1"/>
</dbReference>
<dbReference type="CTD" id="118588793"/>
<protein>
    <submittedName>
        <fullName evidence="7">Protein IL-40</fullName>
    </submittedName>
</protein>
<reference evidence="7" key="1">
    <citation type="submission" date="2025-08" db="UniProtKB">
        <authorList>
            <consortium name="RefSeq"/>
        </authorList>
    </citation>
    <scope>IDENTIFICATION</scope>
    <source>
        <tissue evidence="7">Muscle</tissue>
    </source>
</reference>
<dbReference type="GeneID" id="114503899"/>
<dbReference type="SUPFAM" id="SSF48726">
    <property type="entry name" value="Immunoglobulin"/>
    <property type="match status" value="1"/>
</dbReference>
<dbReference type="OrthoDB" id="9524734at2759"/>
<gene>
    <name evidence="7" type="primary">C8H17orf99</name>
</gene>
<feature type="region of interest" description="Disordered" evidence="3">
    <location>
        <begin position="250"/>
        <end position="277"/>
    </location>
</feature>
<evidence type="ECO:0000256" key="2">
    <source>
        <dbReference type="ARBA" id="ARBA00023180"/>
    </source>
</evidence>
<dbReference type="AlphaFoldDB" id="A0A6J2MB33"/>